<evidence type="ECO:0000313" key="1">
    <source>
        <dbReference type="EMBL" id="QRC92642.1"/>
    </source>
</evidence>
<protein>
    <submittedName>
        <fullName evidence="1">Uncharacterized protein</fullName>
    </submittedName>
</protein>
<keyword evidence="2" id="KW-1185">Reference proteome</keyword>
<proteinExistence type="predicted"/>
<name>A0A7U2ETQ6_PHANO</name>
<gene>
    <name evidence="1" type="ORF">JI435_402790</name>
</gene>
<reference evidence="2" key="1">
    <citation type="journal article" date="2021" name="BMC Genomics">
        <title>Chromosome-level genome assembly and manually-curated proteome of model necrotroph Parastagonospora nodorum Sn15 reveals a genome-wide trove of candidate effector homologs, and redundancy of virulence-related functions within an accessory chromosome.</title>
        <authorList>
            <person name="Bertazzoni S."/>
            <person name="Jones D.A.B."/>
            <person name="Phan H.T."/>
            <person name="Tan K.-C."/>
            <person name="Hane J.K."/>
        </authorList>
    </citation>
    <scope>NUCLEOTIDE SEQUENCE [LARGE SCALE GENOMIC DNA]</scope>
    <source>
        <strain evidence="2">SN15 / ATCC MYA-4574 / FGSC 10173)</strain>
    </source>
</reference>
<dbReference type="VEuPathDB" id="FungiDB:JI435_402790"/>
<dbReference type="AlphaFoldDB" id="A0A7U2ETQ6"/>
<dbReference type="Proteomes" id="UP000663193">
    <property type="component" value="Chromosome 2"/>
</dbReference>
<dbReference type="EMBL" id="CP069024">
    <property type="protein sequence ID" value="QRC92642.1"/>
    <property type="molecule type" value="Genomic_DNA"/>
</dbReference>
<organism evidence="1 2">
    <name type="scientific">Phaeosphaeria nodorum (strain SN15 / ATCC MYA-4574 / FGSC 10173)</name>
    <name type="common">Glume blotch fungus</name>
    <name type="synonym">Parastagonospora nodorum</name>
    <dbReference type="NCBI Taxonomy" id="321614"/>
    <lineage>
        <taxon>Eukaryota</taxon>
        <taxon>Fungi</taxon>
        <taxon>Dikarya</taxon>
        <taxon>Ascomycota</taxon>
        <taxon>Pezizomycotina</taxon>
        <taxon>Dothideomycetes</taxon>
        <taxon>Pleosporomycetidae</taxon>
        <taxon>Pleosporales</taxon>
        <taxon>Pleosporineae</taxon>
        <taxon>Phaeosphaeriaceae</taxon>
        <taxon>Parastagonospora</taxon>
    </lineage>
</organism>
<evidence type="ECO:0000313" key="2">
    <source>
        <dbReference type="Proteomes" id="UP000663193"/>
    </source>
</evidence>
<accession>A0A7U2ETQ6</accession>
<sequence>MLSVVSIGFQCNGNALCIASGDRICCCSVAPQSLAVVVDRRAYSHSSLLSRPCPQQPVDVLVMEHGPRQNEI</sequence>